<evidence type="ECO:0000256" key="16">
    <source>
        <dbReference type="SAM" id="MobiDB-lite"/>
    </source>
</evidence>
<evidence type="ECO:0000256" key="2">
    <source>
        <dbReference type="ARBA" id="ARBA00004924"/>
    </source>
</evidence>
<dbReference type="PANTHER" id="PTHR42802">
    <property type="entry name" value="MONOOXYGENASE"/>
    <property type="match status" value="1"/>
</dbReference>
<protein>
    <recommendedName>
        <fullName evidence="5">L-lysine N6-monooxygenase MbtG</fullName>
        <ecNumber evidence="4">1.14.13.59</ecNumber>
    </recommendedName>
    <alternativeName>
        <fullName evidence="14">Lysine 6-N-hydroxylase</fullName>
    </alternativeName>
    <alternativeName>
        <fullName evidence="13">Lysine N6-hydroxylase</fullName>
    </alternativeName>
    <alternativeName>
        <fullName evidence="11">Lysine-N-oxygenase</fullName>
    </alternativeName>
    <alternativeName>
        <fullName evidence="12">Mycobactin synthase protein G</fullName>
    </alternativeName>
</protein>
<evidence type="ECO:0000313" key="17">
    <source>
        <dbReference type="EMBL" id="MCF2533543.1"/>
    </source>
</evidence>
<dbReference type="RefSeq" id="WP_235058317.1">
    <property type="nucleotide sequence ID" value="NZ_JAKFHA010000051.1"/>
</dbReference>
<dbReference type="PANTHER" id="PTHR42802:SF1">
    <property type="entry name" value="L-ORNITHINE N(5)-MONOOXYGENASE"/>
    <property type="match status" value="1"/>
</dbReference>
<evidence type="ECO:0000256" key="8">
    <source>
        <dbReference type="ARBA" id="ARBA00022857"/>
    </source>
</evidence>
<dbReference type="PRINTS" id="PR00368">
    <property type="entry name" value="FADPNR"/>
</dbReference>
<keyword evidence="18" id="KW-1185">Reference proteome</keyword>
<evidence type="ECO:0000313" key="18">
    <source>
        <dbReference type="Proteomes" id="UP001165378"/>
    </source>
</evidence>
<evidence type="ECO:0000256" key="15">
    <source>
        <dbReference type="ARBA" id="ARBA00048407"/>
    </source>
</evidence>
<dbReference type="SUPFAM" id="SSF51905">
    <property type="entry name" value="FAD/NAD(P)-binding domain"/>
    <property type="match status" value="2"/>
</dbReference>
<comment type="caution">
    <text evidence="17">The sequence shown here is derived from an EMBL/GenBank/DDBJ whole genome shotgun (WGS) entry which is preliminary data.</text>
</comment>
<dbReference type="EMBL" id="JAKFHA010000051">
    <property type="protein sequence ID" value="MCF2533543.1"/>
    <property type="molecule type" value="Genomic_DNA"/>
</dbReference>
<dbReference type="GO" id="GO:0047091">
    <property type="term" value="F:L-lysine 6-monooxygenase (NADPH) activity"/>
    <property type="evidence" value="ECO:0007669"/>
    <property type="project" value="UniProtKB-EC"/>
</dbReference>
<evidence type="ECO:0000256" key="12">
    <source>
        <dbReference type="ARBA" id="ARBA00031158"/>
    </source>
</evidence>
<dbReference type="EC" id="1.14.13.59" evidence="4"/>
<keyword evidence="9" id="KW-0560">Oxidoreductase</keyword>
<evidence type="ECO:0000256" key="3">
    <source>
        <dbReference type="ARBA" id="ARBA00007588"/>
    </source>
</evidence>
<comment type="similarity">
    <text evidence="3">Belongs to the lysine N(6)-hydroxylase/L-ornithine N(5)-oxygenase family.</text>
</comment>
<evidence type="ECO:0000256" key="4">
    <source>
        <dbReference type="ARBA" id="ARBA00013076"/>
    </source>
</evidence>
<comment type="pathway">
    <text evidence="2">Siderophore biosynthesis.</text>
</comment>
<evidence type="ECO:0000256" key="13">
    <source>
        <dbReference type="ARBA" id="ARBA00032493"/>
    </source>
</evidence>
<name>A0AA41Q8T0_9ACTN</name>
<dbReference type="Gene3D" id="3.50.50.60">
    <property type="entry name" value="FAD/NAD(P)-binding domain"/>
    <property type="match status" value="1"/>
</dbReference>
<accession>A0AA41Q8T0</accession>
<dbReference type="InterPro" id="IPR025700">
    <property type="entry name" value="Lys/Orn_oxygenase"/>
</dbReference>
<dbReference type="Proteomes" id="UP001165378">
    <property type="component" value="Unassembled WGS sequence"/>
</dbReference>
<evidence type="ECO:0000256" key="11">
    <source>
        <dbReference type="ARBA" id="ARBA00029939"/>
    </source>
</evidence>
<keyword evidence="6" id="KW-0285">Flavoprotein</keyword>
<organism evidence="17 18">
    <name type="scientific">Yinghuangia soli</name>
    <dbReference type="NCBI Taxonomy" id="2908204"/>
    <lineage>
        <taxon>Bacteria</taxon>
        <taxon>Bacillati</taxon>
        <taxon>Actinomycetota</taxon>
        <taxon>Actinomycetes</taxon>
        <taxon>Kitasatosporales</taxon>
        <taxon>Streptomycetaceae</taxon>
        <taxon>Yinghuangia</taxon>
    </lineage>
</organism>
<proteinExistence type="inferred from homology"/>
<dbReference type="Pfam" id="PF13434">
    <property type="entry name" value="Lys_Orn_oxgnase"/>
    <property type="match status" value="1"/>
</dbReference>
<evidence type="ECO:0000256" key="6">
    <source>
        <dbReference type="ARBA" id="ARBA00022630"/>
    </source>
</evidence>
<gene>
    <name evidence="17" type="ORF">LZ495_40880</name>
</gene>
<evidence type="ECO:0000256" key="10">
    <source>
        <dbReference type="ARBA" id="ARBA00023033"/>
    </source>
</evidence>
<evidence type="ECO:0000256" key="5">
    <source>
        <dbReference type="ARBA" id="ARBA00016406"/>
    </source>
</evidence>
<reference evidence="17" key="1">
    <citation type="submission" date="2022-01" db="EMBL/GenBank/DDBJ databases">
        <title>Genome-Based Taxonomic Classification of the Phylum Actinobacteria.</title>
        <authorList>
            <person name="Gao Y."/>
        </authorList>
    </citation>
    <scope>NUCLEOTIDE SEQUENCE</scope>
    <source>
        <strain evidence="17">KLBMP 8922</strain>
    </source>
</reference>
<evidence type="ECO:0000256" key="14">
    <source>
        <dbReference type="ARBA" id="ARBA00032738"/>
    </source>
</evidence>
<keyword evidence="10" id="KW-0503">Monooxygenase</keyword>
<evidence type="ECO:0000256" key="7">
    <source>
        <dbReference type="ARBA" id="ARBA00022827"/>
    </source>
</evidence>
<keyword evidence="8" id="KW-0521">NADP</keyword>
<dbReference type="AlphaFoldDB" id="A0AA41Q8T0"/>
<feature type="region of interest" description="Disordered" evidence="16">
    <location>
        <begin position="453"/>
        <end position="474"/>
    </location>
</feature>
<sequence>MAGLDGPQSGLPAFLLVPTDTKVAETTVYDLIGVGFGPSNLALAVAVEEYNASAGPRRVEAMFLENQPEFGWHRGMLVDGATMQVSFLKDLATVRNPTSDFSFVSYLHGTGRLIDFINHKALFPLRAQFHAYLEWAAGRLGHLVRYDARVIAVEPVLADGHVTAFDVVVAPREDGEPERRHRTRNVVLAPGLSPRLPDGVTRSERVWHSATLVPDVAATDPTTVRTAVVVGSGQSAAEAADYLHRRFPGAEVHAVFARYGYAPADDSPFANRIFDPEAVDQYFEAPEDVKQLLTAYHRNTNYSVVDGDLITDLYRRVYEEDVLGERRLFIRHASRVAEIRARREGADVDIEFLPTGKTETLAADVVVYATGYRPGDALTLLAGEADACLRDTTGQPRVGRDYRVATEQHVGAGIYLQGATEHTHGLGSTLLSNIAVRAGEILASVCEHRGSPALGAGVDAPSGDRDGRPPAPLA</sequence>
<comment type="cofactor">
    <cofactor evidence="1">
        <name>FAD</name>
        <dbReference type="ChEBI" id="CHEBI:57692"/>
    </cofactor>
</comment>
<comment type="catalytic activity">
    <reaction evidence="15">
        <text>L-lysine + NADPH + O2 = N(6)-hydroxy-L-lysine + NADP(+) + H2O</text>
        <dbReference type="Rhea" id="RHEA:23228"/>
        <dbReference type="ChEBI" id="CHEBI:15377"/>
        <dbReference type="ChEBI" id="CHEBI:15379"/>
        <dbReference type="ChEBI" id="CHEBI:32551"/>
        <dbReference type="ChEBI" id="CHEBI:57783"/>
        <dbReference type="ChEBI" id="CHEBI:57820"/>
        <dbReference type="ChEBI" id="CHEBI:58349"/>
        <dbReference type="EC" id="1.14.13.59"/>
    </reaction>
</comment>
<evidence type="ECO:0000256" key="9">
    <source>
        <dbReference type="ARBA" id="ARBA00023002"/>
    </source>
</evidence>
<dbReference type="InterPro" id="IPR036188">
    <property type="entry name" value="FAD/NAD-bd_sf"/>
</dbReference>
<evidence type="ECO:0000256" key="1">
    <source>
        <dbReference type="ARBA" id="ARBA00001974"/>
    </source>
</evidence>
<keyword evidence="7" id="KW-0274">FAD</keyword>